<sequence length="171" mass="19287">MSQHDFSRFFFFSFFLFQHCHGFHLRVVSLVAVFASGGRSKGFLLGGPASARARACVCAWLFLVTPYYCYTTATTTTFSLIKTQTHRQIAAKHKRNSAQQERKRRFSCSNNIPPSREACSVPFFFLLLRQQSSIRTLLFLFLAPLHTVGDKGIKAPGVTRDACSRLAWGNP</sequence>
<dbReference type="EMBL" id="JAGTJR010000001">
    <property type="protein sequence ID" value="KAH7065302.1"/>
    <property type="molecule type" value="Genomic_DNA"/>
</dbReference>
<feature type="chain" id="PRO_5046458621" description="Secreted protein" evidence="1">
    <location>
        <begin position="23"/>
        <end position="171"/>
    </location>
</feature>
<keyword evidence="3" id="KW-1185">Reference proteome</keyword>
<dbReference type="Proteomes" id="UP000774617">
    <property type="component" value="Unassembled WGS sequence"/>
</dbReference>
<evidence type="ECO:0008006" key="4">
    <source>
        <dbReference type="Google" id="ProtNLM"/>
    </source>
</evidence>
<evidence type="ECO:0000313" key="3">
    <source>
        <dbReference type="Proteomes" id="UP000774617"/>
    </source>
</evidence>
<organism evidence="2 3">
    <name type="scientific">Macrophomina phaseolina</name>
    <dbReference type="NCBI Taxonomy" id="35725"/>
    <lineage>
        <taxon>Eukaryota</taxon>
        <taxon>Fungi</taxon>
        <taxon>Dikarya</taxon>
        <taxon>Ascomycota</taxon>
        <taxon>Pezizomycotina</taxon>
        <taxon>Dothideomycetes</taxon>
        <taxon>Dothideomycetes incertae sedis</taxon>
        <taxon>Botryosphaeriales</taxon>
        <taxon>Botryosphaeriaceae</taxon>
        <taxon>Macrophomina</taxon>
    </lineage>
</organism>
<reference evidence="2 3" key="1">
    <citation type="journal article" date="2021" name="Nat. Commun.">
        <title>Genetic determinants of endophytism in the Arabidopsis root mycobiome.</title>
        <authorList>
            <person name="Mesny F."/>
            <person name="Miyauchi S."/>
            <person name="Thiergart T."/>
            <person name="Pickel B."/>
            <person name="Atanasova L."/>
            <person name="Karlsson M."/>
            <person name="Huettel B."/>
            <person name="Barry K.W."/>
            <person name="Haridas S."/>
            <person name="Chen C."/>
            <person name="Bauer D."/>
            <person name="Andreopoulos W."/>
            <person name="Pangilinan J."/>
            <person name="LaButti K."/>
            <person name="Riley R."/>
            <person name="Lipzen A."/>
            <person name="Clum A."/>
            <person name="Drula E."/>
            <person name="Henrissat B."/>
            <person name="Kohler A."/>
            <person name="Grigoriev I.V."/>
            <person name="Martin F.M."/>
            <person name="Hacquard S."/>
        </authorList>
    </citation>
    <scope>NUCLEOTIDE SEQUENCE [LARGE SCALE GENOMIC DNA]</scope>
    <source>
        <strain evidence="2 3">MPI-SDFR-AT-0080</strain>
    </source>
</reference>
<feature type="signal peptide" evidence="1">
    <location>
        <begin position="1"/>
        <end position="22"/>
    </location>
</feature>
<evidence type="ECO:0000313" key="2">
    <source>
        <dbReference type="EMBL" id="KAH7065302.1"/>
    </source>
</evidence>
<keyword evidence="1" id="KW-0732">Signal</keyword>
<accession>A0ABQ8GVL9</accession>
<name>A0ABQ8GVL9_9PEZI</name>
<gene>
    <name evidence="2" type="ORF">B0J12DRAFT_30504</name>
</gene>
<evidence type="ECO:0000256" key="1">
    <source>
        <dbReference type="SAM" id="SignalP"/>
    </source>
</evidence>
<comment type="caution">
    <text evidence="2">The sequence shown here is derived from an EMBL/GenBank/DDBJ whole genome shotgun (WGS) entry which is preliminary data.</text>
</comment>
<protein>
    <recommendedName>
        <fullName evidence="4">Secreted protein</fullName>
    </recommendedName>
</protein>
<proteinExistence type="predicted"/>